<name>A0A915JBG4_ROMCU</name>
<feature type="repeat" description="Solcar" evidence="6">
    <location>
        <begin position="194"/>
        <end position="275"/>
    </location>
</feature>
<dbReference type="InterPro" id="IPR023395">
    <property type="entry name" value="MCP_dom_sf"/>
</dbReference>
<dbReference type="GO" id="GO:0016020">
    <property type="term" value="C:membrane"/>
    <property type="evidence" value="ECO:0007669"/>
    <property type="project" value="UniProtKB-SubCell"/>
</dbReference>
<keyword evidence="4" id="KW-0677">Repeat</keyword>
<dbReference type="PANTHER" id="PTHR24089">
    <property type="entry name" value="SOLUTE CARRIER FAMILY 25"/>
    <property type="match status" value="1"/>
</dbReference>
<evidence type="ECO:0000256" key="7">
    <source>
        <dbReference type="RuleBase" id="RU000488"/>
    </source>
</evidence>
<dbReference type="SUPFAM" id="SSF103506">
    <property type="entry name" value="Mitochondrial carrier"/>
    <property type="match status" value="1"/>
</dbReference>
<dbReference type="PROSITE" id="PS50920">
    <property type="entry name" value="SOLCAR"/>
    <property type="match status" value="2"/>
</dbReference>
<evidence type="ECO:0000256" key="1">
    <source>
        <dbReference type="ARBA" id="ARBA00004141"/>
    </source>
</evidence>
<evidence type="ECO:0000256" key="3">
    <source>
        <dbReference type="ARBA" id="ARBA00022692"/>
    </source>
</evidence>
<dbReference type="Gene3D" id="1.50.40.10">
    <property type="entry name" value="Mitochondrial carrier domain"/>
    <property type="match status" value="2"/>
</dbReference>
<comment type="similarity">
    <text evidence="2 7">Belongs to the mitochondrial carrier (TC 2.A.29) family.</text>
</comment>
<dbReference type="InterPro" id="IPR018108">
    <property type="entry name" value="MCP_transmembrane"/>
</dbReference>
<sequence>MEKELHNADPRSEETDVAIVQMSAVYDQSFGVVENPSFINLIRELQVEPIKVSYGSKYHGVKQAFRLILREEGFKALWKGHVPAQALSISYGTVNFLTFEFLTKEVWKFLPEKFTVHSSWNPVSHFFCGALSGGFATAVSYPFDIIRTRLIGQGEPKGSSSVFTNYLQRCGISVNEFFNYANIFVVLKSTRFSVGALRSFVCGSAAGLAAKTLTYPLDLLKKRLQIVGFEMARQQFGKVDYSTTLVAILRNLIVHESYRGDKIGIDAMYPRDYSS</sequence>
<evidence type="ECO:0000313" key="9">
    <source>
        <dbReference type="WBParaSite" id="nRc.2.0.1.t23838-RA"/>
    </source>
</evidence>
<evidence type="ECO:0000256" key="6">
    <source>
        <dbReference type="PROSITE-ProRule" id="PRU00282"/>
    </source>
</evidence>
<dbReference type="OMA" id="SKTENHM"/>
<dbReference type="WBParaSite" id="nRc.2.0.1.t23838-RA">
    <property type="protein sequence ID" value="nRc.2.0.1.t23838-RA"/>
    <property type="gene ID" value="nRc.2.0.1.g23838"/>
</dbReference>
<keyword evidence="8" id="KW-1185">Reference proteome</keyword>
<proteinExistence type="inferred from homology"/>
<dbReference type="AlphaFoldDB" id="A0A915JBG4"/>
<reference evidence="9" key="1">
    <citation type="submission" date="2022-11" db="UniProtKB">
        <authorList>
            <consortium name="WormBaseParasite"/>
        </authorList>
    </citation>
    <scope>IDENTIFICATION</scope>
</reference>
<evidence type="ECO:0000313" key="8">
    <source>
        <dbReference type="Proteomes" id="UP000887565"/>
    </source>
</evidence>
<organism evidence="8 9">
    <name type="scientific">Romanomermis culicivorax</name>
    <name type="common">Nematode worm</name>
    <dbReference type="NCBI Taxonomy" id="13658"/>
    <lineage>
        <taxon>Eukaryota</taxon>
        <taxon>Metazoa</taxon>
        <taxon>Ecdysozoa</taxon>
        <taxon>Nematoda</taxon>
        <taxon>Enoplea</taxon>
        <taxon>Dorylaimia</taxon>
        <taxon>Mermithida</taxon>
        <taxon>Mermithoidea</taxon>
        <taxon>Mermithidae</taxon>
        <taxon>Romanomermis</taxon>
    </lineage>
</organism>
<keyword evidence="5 6" id="KW-0472">Membrane</keyword>
<protein>
    <submittedName>
        <fullName evidence="9">Mitochondrial thiamine pyrophosphate carrier</fullName>
    </submittedName>
</protein>
<keyword evidence="3 6" id="KW-0812">Transmembrane</keyword>
<keyword evidence="7" id="KW-0813">Transport</keyword>
<dbReference type="Pfam" id="PF00153">
    <property type="entry name" value="Mito_carr"/>
    <property type="match status" value="3"/>
</dbReference>
<evidence type="ECO:0000256" key="2">
    <source>
        <dbReference type="ARBA" id="ARBA00006375"/>
    </source>
</evidence>
<comment type="subcellular location">
    <subcellularLocation>
        <location evidence="1">Membrane</location>
        <topology evidence="1">Multi-pass membrane protein</topology>
    </subcellularLocation>
</comment>
<evidence type="ECO:0000256" key="5">
    <source>
        <dbReference type="ARBA" id="ARBA00023136"/>
    </source>
</evidence>
<evidence type="ECO:0000256" key="4">
    <source>
        <dbReference type="ARBA" id="ARBA00022737"/>
    </source>
</evidence>
<feature type="repeat" description="Solcar" evidence="6">
    <location>
        <begin position="22"/>
        <end position="105"/>
    </location>
</feature>
<dbReference type="Proteomes" id="UP000887565">
    <property type="component" value="Unplaced"/>
</dbReference>
<accession>A0A915JBG4</accession>